<evidence type="ECO:0000313" key="2">
    <source>
        <dbReference type="EMBL" id="OTP11419.1"/>
    </source>
</evidence>
<dbReference type="EMBL" id="NGMO01000002">
    <property type="protein sequence ID" value="OTP11419.1"/>
    <property type="molecule type" value="Genomic_DNA"/>
</dbReference>
<keyword evidence="1" id="KW-0812">Transmembrane</keyword>
<sequence>MPNRVSQVYFVNNYRQRSGQHYNQMNNYHNQRPINQADINRIAQGVGQRPTVKGIGKYPLIATLFYSSLLLFIALQQNRQLRDLKNSVAEIEGGHYPRIGPDLSNNRTDLIPFNNETNIDLYNSRTDLIPFSNGASVDLYNSRTDLIPF</sequence>
<name>A0A242K182_9ENTE</name>
<feature type="non-terminal residue" evidence="2">
    <location>
        <position position="149"/>
    </location>
</feature>
<keyword evidence="1" id="KW-0472">Membrane</keyword>
<gene>
    <name evidence="2" type="ORF">A5844_001554</name>
</gene>
<protein>
    <submittedName>
        <fullName evidence="2">Uncharacterized protein</fullName>
    </submittedName>
</protein>
<evidence type="ECO:0000313" key="3">
    <source>
        <dbReference type="Proteomes" id="UP000194933"/>
    </source>
</evidence>
<comment type="caution">
    <text evidence="2">The sequence shown here is derived from an EMBL/GenBank/DDBJ whole genome shotgun (WGS) entry which is preliminary data.</text>
</comment>
<keyword evidence="3" id="KW-1185">Reference proteome</keyword>
<feature type="transmembrane region" description="Helical" evidence="1">
    <location>
        <begin position="58"/>
        <end position="75"/>
    </location>
</feature>
<evidence type="ECO:0000256" key="1">
    <source>
        <dbReference type="SAM" id="Phobius"/>
    </source>
</evidence>
<reference evidence="2 3" key="1">
    <citation type="submission" date="2017-05" db="EMBL/GenBank/DDBJ databases">
        <title>The Genome Sequence of Enterococcus sp. 10A9_DIV0425.</title>
        <authorList>
            <consortium name="The Broad Institute Genomics Platform"/>
            <consortium name="The Broad Institute Genomic Center for Infectious Diseases"/>
            <person name="Earl A."/>
            <person name="Manson A."/>
            <person name="Schwartman J."/>
            <person name="Gilmore M."/>
            <person name="Abouelleil A."/>
            <person name="Cao P."/>
            <person name="Chapman S."/>
            <person name="Cusick C."/>
            <person name="Shea T."/>
            <person name="Young S."/>
            <person name="Neafsey D."/>
            <person name="Nusbaum C."/>
            <person name="Birren B."/>
        </authorList>
    </citation>
    <scope>NUCLEOTIDE SEQUENCE [LARGE SCALE GENOMIC DNA]</scope>
    <source>
        <strain evidence="2 3">10A9_DIV0425</strain>
    </source>
</reference>
<proteinExistence type="predicted"/>
<dbReference type="Proteomes" id="UP000194933">
    <property type="component" value="Unassembled WGS sequence"/>
</dbReference>
<dbReference type="AlphaFoldDB" id="A0A242K182"/>
<dbReference type="RefSeq" id="WP_179190561.1">
    <property type="nucleotide sequence ID" value="NZ_NGMO01000002.1"/>
</dbReference>
<keyword evidence="1" id="KW-1133">Transmembrane helix</keyword>
<accession>A0A242K182</accession>
<organism evidence="2 3">
    <name type="scientific">Candidatus Enterococcus wittei</name>
    <dbReference type="NCBI Taxonomy" id="1987383"/>
    <lineage>
        <taxon>Bacteria</taxon>
        <taxon>Bacillati</taxon>
        <taxon>Bacillota</taxon>
        <taxon>Bacilli</taxon>
        <taxon>Lactobacillales</taxon>
        <taxon>Enterococcaceae</taxon>
        <taxon>Enterococcus</taxon>
    </lineage>
</organism>